<proteinExistence type="predicted"/>
<evidence type="ECO:0000313" key="1">
    <source>
        <dbReference type="EMBL" id="TBT98389.1"/>
    </source>
</evidence>
<comment type="caution">
    <text evidence="1">The sequence shown here is derived from an EMBL/GenBank/DDBJ whole genome shotgun (WGS) entry which is preliminary data.</text>
</comment>
<evidence type="ECO:0008006" key="3">
    <source>
        <dbReference type="Google" id="ProtNLM"/>
    </source>
</evidence>
<dbReference type="AlphaFoldDB" id="A0A4Q9KWC6"/>
<dbReference type="Gene3D" id="2.130.10.10">
    <property type="entry name" value="YVTN repeat-like/Quinoprotein amine dehydrogenase"/>
    <property type="match status" value="1"/>
</dbReference>
<gene>
    <name evidence="1" type="ORF">CWI39_2451p0010</name>
</gene>
<dbReference type="EMBL" id="PIXR01002451">
    <property type="protein sequence ID" value="TBT98389.1"/>
    <property type="molecule type" value="Genomic_DNA"/>
</dbReference>
<reference evidence="1 2" key="1">
    <citation type="submission" date="2017-12" db="EMBL/GenBank/DDBJ databases">
        <authorList>
            <person name="Pombert J.-F."/>
            <person name="Haag K.L."/>
            <person name="Ebert D."/>
        </authorList>
    </citation>
    <scope>NUCLEOTIDE SEQUENCE [LARGE SCALE GENOMIC DNA]</scope>
    <source>
        <strain evidence="1">IL-BN-2</strain>
    </source>
</reference>
<dbReference type="InterPro" id="IPR015943">
    <property type="entry name" value="WD40/YVTN_repeat-like_dom_sf"/>
</dbReference>
<sequence>MENFTSTVFCVSKLKQELTLPHTKTVILHCGKQAIKSFNGVPVFFVSFYRKNFIFFQISPYKEIKSIVYLEEFKNYTFFNDKICVLKDNSVEHLDGEKMLEGDFSQFTDIYMIHDNIVLSGNKYLKIFEICRNNSENEKKVFSVENMHSYFIKCDCFFIGYAVTLIGRKNLIDIKKENQLLGTLTFPENITSVISDTLVTKVYSGSESGKIYFSSLEDNNCLEHILYFHESSIIQLKMSFCEKFLYSLDSNGKIAVWNTEYNNFLGFNNFEAESMLVCCENEVGDFQNDDFIK</sequence>
<dbReference type="SUPFAM" id="SSF50978">
    <property type="entry name" value="WD40 repeat-like"/>
    <property type="match status" value="1"/>
</dbReference>
<dbReference type="Proteomes" id="UP000293045">
    <property type="component" value="Unassembled WGS sequence"/>
</dbReference>
<protein>
    <recommendedName>
        <fullName evidence="3">WD40 domain-containing protein</fullName>
    </recommendedName>
</protein>
<organism evidence="1 2">
    <name type="scientific">Hamiltosporidium magnivora</name>
    <dbReference type="NCBI Taxonomy" id="148818"/>
    <lineage>
        <taxon>Eukaryota</taxon>
        <taxon>Fungi</taxon>
        <taxon>Fungi incertae sedis</taxon>
        <taxon>Microsporidia</taxon>
        <taxon>Dubosqiidae</taxon>
        <taxon>Hamiltosporidium</taxon>
    </lineage>
</organism>
<dbReference type="VEuPathDB" id="MicrosporidiaDB:CWI39_2451p0010"/>
<accession>A0A4Q9KWC6</accession>
<dbReference type="VEuPathDB" id="MicrosporidiaDB:CWI36_0025p0060"/>
<name>A0A4Q9KWC6_9MICR</name>
<evidence type="ECO:0000313" key="2">
    <source>
        <dbReference type="Proteomes" id="UP000293045"/>
    </source>
</evidence>
<dbReference type="InterPro" id="IPR036322">
    <property type="entry name" value="WD40_repeat_dom_sf"/>
</dbReference>